<feature type="compositionally biased region" description="Polar residues" evidence="1">
    <location>
        <begin position="7"/>
        <end position="21"/>
    </location>
</feature>
<comment type="caution">
    <text evidence="2">The sequence shown here is derived from an EMBL/GenBank/DDBJ whole genome shotgun (WGS) entry which is preliminary data.</text>
</comment>
<dbReference type="Proteomes" id="UP000579812">
    <property type="component" value="Unassembled WGS sequence"/>
</dbReference>
<dbReference type="EMBL" id="JAAMOB010000188">
    <property type="protein sequence ID" value="KAF4094507.1"/>
    <property type="molecule type" value="Genomic_DNA"/>
</dbReference>
<protein>
    <submittedName>
        <fullName evidence="2">Uncharacterized protein</fullName>
    </submittedName>
</protein>
<reference evidence="2 3" key="1">
    <citation type="submission" date="2020-04" db="EMBL/GenBank/DDBJ databases">
        <title>Chromosome-level genome assembly of a cyprinid fish Onychostoma macrolepis by integration of Nanopore Sequencing, Bionano and Hi-C technology.</title>
        <authorList>
            <person name="Wang D."/>
        </authorList>
    </citation>
    <scope>NUCLEOTIDE SEQUENCE [LARGE SCALE GENOMIC DNA]</scope>
    <source>
        <strain evidence="2">SWU-2019</strain>
        <tissue evidence="2">Muscle</tissue>
    </source>
</reference>
<feature type="region of interest" description="Disordered" evidence="1">
    <location>
        <begin position="111"/>
        <end position="134"/>
    </location>
</feature>
<evidence type="ECO:0000313" key="3">
    <source>
        <dbReference type="Proteomes" id="UP000579812"/>
    </source>
</evidence>
<feature type="region of interest" description="Disordered" evidence="1">
    <location>
        <begin position="1"/>
        <end position="58"/>
    </location>
</feature>
<sequence length="165" mass="18370">MERITVHAQTSPLNVSDPSRTPTRRGEWSFDAEENLPEEPRPLTPTSTPARHQEPLEQRTLRRGATEVLVELETGNEPEQETVVEDGARIGAVNPNAERLERVLNQKEDAIGIDDNVTPQKHTEKKKNTDGRPLISNLSLTSLTASPFLFSEGSEESLAQHSHSF</sequence>
<name>A0A7J6BHA5_9TELE</name>
<dbReference type="AlphaFoldDB" id="A0A7J6BHA5"/>
<evidence type="ECO:0000256" key="1">
    <source>
        <dbReference type="SAM" id="MobiDB-lite"/>
    </source>
</evidence>
<organism evidence="2 3">
    <name type="scientific">Onychostoma macrolepis</name>
    <dbReference type="NCBI Taxonomy" id="369639"/>
    <lineage>
        <taxon>Eukaryota</taxon>
        <taxon>Metazoa</taxon>
        <taxon>Chordata</taxon>
        <taxon>Craniata</taxon>
        <taxon>Vertebrata</taxon>
        <taxon>Euteleostomi</taxon>
        <taxon>Actinopterygii</taxon>
        <taxon>Neopterygii</taxon>
        <taxon>Teleostei</taxon>
        <taxon>Ostariophysi</taxon>
        <taxon>Cypriniformes</taxon>
        <taxon>Cyprinidae</taxon>
        <taxon>Acrossocheilinae</taxon>
        <taxon>Onychostoma</taxon>
    </lineage>
</organism>
<keyword evidence="3" id="KW-1185">Reference proteome</keyword>
<proteinExistence type="predicted"/>
<accession>A0A7J6BHA5</accession>
<gene>
    <name evidence="2" type="ORF">G5714_024600</name>
</gene>
<evidence type="ECO:0000313" key="2">
    <source>
        <dbReference type="EMBL" id="KAF4094507.1"/>
    </source>
</evidence>